<protein>
    <submittedName>
        <fullName evidence="5">Sugar transferase</fullName>
    </submittedName>
</protein>
<evidence type="ECO:0000256" key="1">
    <source>
        <dbReference type="ARBA" id="ARBA00006464"/>
    </source>
</evidence>
<feature type="region of interest" description="Disordered" evidence="2">
    <location>
        <begin position="100"/>
        <end position="125"/>
    </location>
</feature>
<feature type="compositionally biased region" description="Low complexity" evidence="2">
    <location>
        <begin position="7"/>
        <end position="26"/>
    </location>
</feature>
<dbReference type="Pfam" id="PF02397">
    <property type="entry name" value="Bac_transf"/>
    <property type="match status" value="2"/>
</dbReference>
<keyword evidence="5" id="KW-0808">Transferase</keyword>
<accession>A0A937W6M9</accession>
<dbReference type="EMBL" id="VGLS01000908">
    <property type="protein sequence ID" value="MBM3226434.1"/>
    <property type="molecule type" value="Genomic_DNA"/>
</dbReference>
<feature type="compositionally biased region" description="Basic and acidic residues" evidence="2">
    <location>
        <begin position="100"/>
        <end position="115"/>
    </location>
</feature>
<feature type="domain" description="Bacterial sugar transferase" evidence="4">
    <location>
        <begin position="126"/>
        <end position="277"/>
    </location>
</feature>
<proteinExistence type="inferred from homology"/>
<evidence type="ECO:0000259" key="4">
    <source>
        <dbReference type="Pfam" id="PF02397"/>
    </source>
</evidence>
<keyword evidence="3" id="KW-0472">Membrane</keyword>
<feature type="transmembrane region" description="Helical" evidence="3">
    <location>
        <begin position="59"/>
        <end position="84"/>
    </location>
</feature>
<comment type="caution">
    <text evidence="5">The sequence shown here is derived from an EMBL/GenBank/DDBJ whole genome shotgun (WGS) entry which is preliminary data.</text>
</comment>
<evidence type="ECO:0000256" key="2">
    <source>
        <dbReference type="SAM" id="MobiDB-lite"/>
    </source>
</evidence>
<sequence length="283" mass="32521">MKEPRSRQSQSSPRPLTTPAAAATQTEQACRISQHERARIKKQALAALRRPRQPQGLPAIVDWLLAACLFLLTAPLMLVIALLIRLDSPGPALFRQIRLTENRRQGKHSPRQEGKRHGHARHERRQHDTLGRPFVFYKFRTMYQNAQELYPELYDYTYTAEELQTLYFKTPNDPRVTRVGRFLRKTSLDELPNLLNVLTGDMALVGPRPEIPEMVPSYEPWQHLKFQVKSGITGYAQINGRGLLSFQDTVSYDVQYVLDKSWRTDLWVLGKTLSSVVRSLGAF</sequence>
<evidence type="ECO:0000313" key="5">
    <source>
        <dbReference type="EMBL" id="MBM3226434.1"/>
    </source>
</evidence>
<gene>
    <name evidence="5" type="ORF">FJZ47_21940</name>
</gene>
<comment type="similarity">
    <text evidence="1">Belongs to the bacterial sugar transferase family.</text>
</comment>
<feature type="region of interest" description="Disordered" evidence="2">
    <location>
        <begin position="1"/>
        <end position="26"/>
    </location>
</feature>
<dbReference type="AlphaFoldDB" id="A0A937W6M9"/>
<keyword evidence="3" id="KW-1133">Transmembrane helix</keyword>
<evidence type="ECO:0000256" key="3">
    <source>
        <dbReference type="SAM" id="Phobius"/>
    </source>
</evidence>
<keyword evidence="3" id="KW-0812">Transmembrane</keyword>
<feature type="domain" description="Bacterial sugar transferase" evidence="4">
    <location>
        <begin position="60"/>
        <end position="104"/>
    </location>
</feature>
<reference evidence="5" key="1">
    <citation type="submission" date="2019-03" db="EMBL/GenBank/DDBJ databases">
        <title>Lake Tanganyika Metagenome-Assembled Genomes (MAGs).</title>
        <authorList>
            <person name="Tran P."/>
        </authorList>
    </citation>
    <scope>NUCLEOTIDE SEQUENCE</scope>
    <source>
        <strain evidence="5">K_DeepCast_65m_m2_066</strain>
    </source>
</reference>
<dbReference type="Proteomes" id="UP000712673">
    <property type="component" value="Unassembled WGS sequence"/>
</dbReference>
<organism evidence="5 6">
    <name type="scientific">Tectimicrobiota bacterium</name>
    <dbReference type="NCBI Taxonomy" id="2528274"/>
    <lineage>
        <taxon>Bacteria</taxon>
        <taxon>Pseudomonadati</taxon>
        <taxon>Nitrospinota/Tectimicrobiota group</taxon>
        <taxon>Candidatus Tectimicrobiota</taxon>
    </lineage>
</organism>
<dbReference type="PANTHER" id="PTHR30576">
    <property type="entry name" value="COLANIC BIOSYNTHESIS UDP-GLUCOSE LIPID CARRIER TRANSFERASE"/>
    <property type="match status" value="1"/>
</dbReference>
<dbReference type="InterPro" id="IPR003362">
    <property type="entry name" value="Bact_transf"/>
</dbReference>
<evidence type="ECO:0000313" key="6">
    <source>
        <dbReference type="Proteomes" id="UP000712673"/>
    </source>
</evidence>
<dbReference type="PANTHER" id="PTHR30576:SF0">
    <property type="entry name" value="UNDECAPRENYL-PHOSPHATE N-ACETYLGALACTOSAMINYL 1-PHOSPHATE TRANSFERASE-RELATED"/>
    <property type="match status" value="1"/>
</dbReference>
<name>A0A937W6M9_UNCTE</name>
<dbReference type="GO" id="GO:0016780">
    <property type="term" value="F:phosphotransferase activity, for other substituted phosphate groups"/>
    <property type="evidence" value="ECO:0007669"/>
    <property type="project" value="TreeGrafter"/>
</dbReference>